<evidence type="ECO:0000313" key="3">
    <source>
        <dbReference type="Proteomes" id="UP000295680"/>
    </source>
</evidence>
<keyword evidence="3" id="KW-1185">Reference proteome</keyword>
<dbReference type="Proteomes" id="UP000295680">
    <property type="component" value="Unassembled WGS sequence"/>
</dbReference>
<dbReference type="InterPro" id="IPR032710">
    <property type="entry name" value="NTF2-like_dom_sf"/>
</dbReference>
<proteinExistence type="predicted"/>
<dbReference type="RefSeq" id="WP_132115578.1">
    <property type="nucleotide sequence ID" value="NZ_SLWS01000003.1"/>
</dbReference>
<dbReference type="InterPro" id="IPR037401">
    <property type="entry name" value="SnoaL-like"/>
</dbReference>
<accession>A0A4R2JML3</accession>
<evidence type="ECO:0000313" key="2">
    <source>
        <dbReference type="EMBL" id="TCO60524.1"/>
    </source>
</evidence>
<comment type="caution">
    <text evidence="2">The sequence shown here is derived from an EMBL/GenBank/DDBJ whole genome shotgun (WGS) entry which is preliminary data.</text>
</comment>
<organism evidence="2 3">
    <name type="scientific">Actinocrispum wychmicini</name>
    <dbReference type="NCBI Taxonomy" id="1213861"/>
    <lineage>
        <taxon>Bacteria</taxon>
        <taxon>Bacillati</taxon>
        <taxon>Actinomycetota</taxon>
        <taxon>Actinomycetes</taxon>
        <taxon>Pseudonocardiales</taxon>
        <taxon>Pseudonocardiaceae</taxon>
        <taxon>Actinocrispum</taxon>
    </lineage>
</organism>
<protein>
    <recommendedName>
        <fullName evidence="1">SnoaL-like domain-containing protein</fullName>
    </recommendedName>
</protein>
<gene>
    <name evidence="2" type="ORF">EV192_10399</name>
</gene>
<name>A0A4R2JML3_9PSEU</name>
<dbReference type="OrthoDB" id="6657864at2"/>
<dbReference type="Gene3D" id="3.10.450.50">
    <property type="match status" value="1"/>
</dbReference>
<evidence type="ECO:0000259" key="1">
    <source>
        <dbReference type="Pfam" id="PF12680"/>
    </source>
</evidence>
<reference evidence="2 3" key="1">
    <citation type="submission" date="2019-03" db="EMBL/GenBank/DDBJ databases">
        <title>Genomic Encyclopedia of Type Strains, Phase IV (KMG-IV): sequencing the most valuable type-strain genomes for metagenomic binning, comparative biology and taxonomic classification.</title>
        <authorList>
            <person name="Goeker M."/>
        </authorList>
    </citation>
    <scope>NUCLEOTIDE SEQUENCE [LARGE SCALE GENOMIC DNA]</scope>
    <source>
        <strain evidence="2 3">DSM 45934</strain>
    </source>
</reference>
<dbReference type="Pfam" id="PF12680">
    <property type="entry name" value="SnoaL_2"/>
    <property type="match status" value="1"/>
</dbReference>
<dbReference type="PANTHER" id="PTHR41252:SF1">
    <property type="entry name" value="BLR2505 PROTEIN"/>
    <property type="match status" value="1"/>
</dbReference>
<dbReference type="SUPFAM" id="SSF54427">
    <property type="entry name" value="NTF2-like"/>
    <property type="match status" value="1"/>
</dbReference>
<dbReference type="PANTHER" id="PTHR41252">
    <property type="entry name" value="BLR2505 PROTEIN"/>
    <property type="match status" value="1"/>
</dbReference>
<feature type="domain" description="SnoaL-like" evidence="1">
    <location>
        <begin position="10"/>
        <end position="115"/>
    </location>
</feature>
<sequence length="134" mass="14908">MGAEENKKLVQDIFEQMAKGNGHAFTMAMADDIRWTVPGSCSWAGTYESKADVVHKLLAPLLGQFAEYHSEVDQVLADGDHVVVQSRSHARTKRGDEYNQSYCYVFRVADGMLAEVVEYCDTAHAEQVLEHPAS</sequence>
<dbReference type="AlphaFoldDB" id="A0A4R2JML3"/>
<dbReference type="EMBL" id="SLWS01000003">
    <property type="protein sequence ID" value="TCO60524.1"/>
    <property type="molecule type" value="Genomic_DNA"/>
</dbReference>